<feature type="domain" description="PRC-barrel" evidence="2">
    <location>
        <begin position="140"/>
        <end position="204"/>
    </location>
</feature>
<dbReference type="Pfam" id="PF05239">
    <property type="entry name" value="PRC"/>
    <property type="match status" value="1"/>
</dbReference>
<feature type="signal peptide" evidence="1">
    <location>
        <begin position="1"/>
        <end position="24"/>
    </location>
</feature>
<dbReference type="InterPro" id="IPR027275">
    <property type="entry name" value="PRC-brl_dom"/>
</dbReference>
<evidence type="ECO:0000259" key="2">
    <source>
        <dbReference type="Pfam" id="PF05239"/>
    </source>
</evidence>
<gene>
    <name evidence="3" type="ORF">MAE02_56970</name>
</gene>
<evidence type="ECO:0000256" key="1">
    <source>
        <dbReference type="SAM" id="SignalP"/>
    </source>
</evidence>
<proteinExistence type="predicted"/>
<keyword evidence="4" id="KW-1185">Reference proteome</keyword>
<sequence length="245" mass="27069">MMKPGQILLTVALLGALGITPAMADCQIADAKLEEAILQKPELRGVANRQTVRDLRNLRDAAITLWSYGRHDDCERLLGNIRELLAGPPMDSLGGNDEEDAETQISAREPKVQRGAVQGRRADKNAKPLINIDELAPGLRADQIIGAEVRSADDRIVGEVRNVVFGTKDRRDYAIVASGGFFTPGKDSIVVPIQSLKVSQERDSFFLPMQEAEVKTVPHMPDQDYKWLSNEAWRTRNDALFAGRP</sequence>
<dbReference type="AlphaFoldDB" id="A0A512C1A9"/>
<evidence type="ECO:0000313" key="3">
    <source>
        <dbReference type="EMBL" id="GEO18001.1"/>
    </source>
</evidence>
<dbReference type="EMBL" id="BJYU01000142">
    <property type="protein sequence ID" value="GEO18001.1"/>
    <property type="molecule type" value="Genomic_DNA"/>
</dbReference>
<evidence type="ECO:0000313" key="4">
    <source>
        <dbReference type="Proteomes" id="UP000321085"/>
    </source>
</evidence>
<keyword evidence="1" id="KW-0732">Signal</keyword>
<dbReference type="InterPro" id="IPR011033">
    <property type="entry name" value="PRC_barrel-like_sf"/>
</dbReference>
<comment type="caution">
    <text evidence="3">The sequence shown here is derived from an EMBL/GenBank/DDBJ whole genome shotgun (WGS) entry which is preliminary data.</text>
</comment>
<dbReference type="Gene3D" id="2.30.30.240">
    <property type="entry name" value="PRC-barrel domain"/>
    <property type="match status" value="1"/>
</dbReference>
<dbReference type="Proteomes" id="UP000321085">
    <property type="component" value="Unassembled WGS sequence"/>
</dbReference>
<reference evidence="3 4" key="1">
    <citation type="submission" date="2019-07" db="EMBL/GenBank/DDBJ databases">
        <title>Whole genome shotgun sequence of Microvirga aerophila NBRC 106136.</title>
        <authorList>
            <person name="Hosoyama A."/>
            <person name="Uohara A."/>
            <person name="Ohji S."/>
            <person name="Ichikawa N."/>
        </authorList>
    </citation>
    <scope>NUCLEOTIDE SEQUENCE [LARGE SCALE GENOMIC DNA]</scope>
    <source>
        <strain evidence="3 4">NBRC 106136</strain>
    </source>
</reference>
<protein>
    <recommendedName>
        <fullName evidence="2">PRC-barrel domain-containing protein</fullName>
    </recommendedName>
</protein>
<accession>A0A512C1A9</accession>
<organism evidence="3 4">
    <name type="scientific">Microvirga aerophila</name>
    <dbReference type="NCBI Taxonomy" id="670291"/>
    <lineage>
        <taxon>Bacteria</taxon>
        <taxon>Pseudomonadati</taxon>
        <taxon>Pseudomonadota</taxon>
        <taxon>Alphaproteobacteria</taxon>
        <taxon>Hyphomicrobiales</taxon>
        <taxon>Methylobacteriaceae</taxon>
        <taxon>Microvirga</taxon>
    </lineage>
</organism>
<dbReference type="SUPFAM" id="SSF50346">
    <property type="entry name" value="PRC-barrel domain"/>
    <property type="match status" value="1"/>
</dbReference>
<name>A0A512C1A9_9HYPH</name>
<feature type="chain" id="PRO_5021750222" description="PRC-barrel domain-containing protein" evidence="1">
    <location>
        <begin position="25"/>
        <end position="245"/>
    </location>
</feature>